<feature type="domain" description="RRM" evidence="2">
    <location>
        <begin position="1"/>
        <end position="96"/>
    </location>
</feature>
<dbReference type="GO" id="GO:0003899">
    <property type="term" value="F:DNA-directed RNA polymerase activity"/>
    <property type="evidence" value="ECO:0007669"/>
    <property type="project" value="TreeGrafter"/>
</dbReference>
<keyword evidence="4" id="KW-1185">Reference proteome</keyword>
<dbReference type="Pfam" id="PF00076">
    <property type="entry name" value="RRM_1"/>
    <property type="match status" value="1"/>
</dbReference>
<dbReference type="PROSITE" id="PS50102">
    <property type="entry name" value="RRM"/>
    <property type="match status" value="1"/>
</dbReference>
<dbReference type="GO" id="GO:0046983">
    <property type="term" value="F:protein dimerization activity"/>
    <property type="evidence" value="ECO:0007669"/>
    <property type="project" value="InterPro"/>
</dbReference>
<evidence type="ECO:0000313" key="4">
    <source>
        <dbReference type="Proteomes" id="UP000811609"/>
    </source>
</evidence>
<dbReference type="PANTHER" id="PTHR13946">
    <property type="entry name" value="DNA-DIRECTED RNA POLYMERASE I,II,III"/>
    <property type="match status" value="1"/>
</dbReference>
<dbReference type="CDD" id="cd00590">
    <property type="entry name" value="RRM_SF"/>
    <property type="match status" value="1"/>
</dbReference>
<comment type="caution">
    <text evidence="3">The sequence shown here is derived from an EMBL/GenBank/DDBJ whole genome shotgun (WGS) entry which is preliminary data.</text>
</comment>
<keyword evidence="1" id="KW-0694">RNA-binding</keyword>
<dbReference type="GO" id="GO:0005665">
    <property type="term" value="C:RNA polymerase II, core complex"/>
    <property type="evidence" value="ECO:0007669"/>
    <property type="project" value="TreeGrafter"/>
</dbReference>
<accession>A0A8T1R731</accession>
<dbReference type="PANTHER" id="PTHR13946:SF16">
    <property type="entry name" value="DNA-DIRECTED RNA POLYMERASE II SUBUNIT RPB11"/>
    <property type="match status" value="1"/>
</dbReference>
<dbReference type="GO" id="GO:0006366">
    <property type="term" value="P:transcription by RNA polymerase II"/>
    <property type="evidence" value="ECO:0007669"/>
    <property type="project" value="TreeGrafter"/>
</dbReference>
<evidence type="ECO:0000256" key="1">
    <source>
        <dbReference type="PROSITE-ProRule" id="PRU00176"/>
    </source>
</evidence>
<proteinExistence type="predicted"/>
<sequence>MNAPDRYERFAILEGVDERDMKIINTASFIIEREEHTVGNILRIQLHRDQNVLFAGEPRGFGFVKYRYAEVAVDAKQQLNHTIIGGCEIRIVFAEENRKNASRNASRVSLLKVAYTS</sequence>
<dbReference type="EMBL" id="CM031811">
    <property type="protein sequence ID" value="KAG6662686.1"/>
    <property type="molecule type" value="Genomic_DNA"/>
</dbReference>
<dbReference type="Proteomes" id="UP000811609">
    <property type="component" value="Chromosome 3"/>
</dbReference>
<gene>
    <name evidence="3" type="ORF">CIPAW_03G260400</name>
</gene>
<protein>
    <recommendedName>
        <fullName evidence="2">RRM domain-containing protein</fullName>
    </recommendedName>
</protein>
<organism evidence="3 4">
    <name type="scientific">Carya illinoinensis</name>
    <name type="common">Pecan</name>
    <dbReference type="NCBI Taxonomy" id="32201"/>
    <lineage>
        <taxon>Eukaryota</taxon>
        <taxon>Viridiplantae</taxon>
        <taxon>Streptophyta</taxon>
        <taxon>Embryophyta</taxon>
        <taxon>Tracheophyta</taxon>
        <taxon>Spermatophyta</taxon>
        <taxon>Magnoliopsida</taxon>
        <taxon>eudicotyledons</taxon>
        <taxon>Gunneridae</taxon>
        <taxon>Pentapetalae</taxon>
        <taxon>rosids</taxon>
        <taxon>fabids</taxon>
        <taxon>Fagales</taxon>
        <taxon>Juglandaceae</taxon>
        <taxon>Carya</taxon>
    </lineage>
</organism>
<name>A0A8T1R731_CARIL</name>
<reference evidence="3" key="1">
    <citation type="submission" date="2020-12" db="EMBL/GenBank/DDBJ databases">
        <title>WGS assembly of Carya illinoinensis cv. Pawnee.</title>
        <authorList>
            <person name="Platts A."/>
            <person name="Shu S."/>
            <person name="Wright S."/>
            <person name="Barry K."/>
            <person name="Edger P."/>
            <person name="Pires J.C."/>
            <person name="Schmutz J."/>
        </authorList>
    </citation>
    <scope>NUCLEOTIDE SEQUENCE</scope>
    <source>
        <tissue evidence="3">Leaf</tissue>
    </source>
</reference>
<dbReference type="InterPro" id="IPR000504">
    <property type="entry name" value="RRM_dom"/>
</dbReference>
<dbReference type="GO" id="GO:0003723">
    <property type="term" value="F:RNA binding"/>
    <property type="evidence" value="ECO:0007669"/>
    <property type="project" value="UniProtKB-UniRule"/>
</dbReference>
<evidence type="ECO:0000259" key="2">
    <source>
        <dbReference type="PROSITE" id="PS50102"/>
    </source>
</evidence>
<dbReference type="AlphaFoldDB" id="A0A8T1R731"/>
<evidence type="ECO:0000313" key="3">
    <source>
        <dbReference type="EMBL" id="KAG6662686.1"/>
    </source>
</evidence>